<feature type="transmembrane region" description="Helical" evidence="1">
    <location>
        <begin position="34"/>
        <end position="67"/>
    </location>
</feature>
<dbReference type="RefSeq" id="WP_059310842.1">
    <property type="nucleotide sequence ID" value="NZ_LRCR01000010.1"/>
</dbReference>
<reference evidence="3" key="1">
    <citation type="submission" date="2016-01" db="EMBL/GenBank/DDBJ databases">
        <title>WGS of SAMN04407783.</title>
        <authorList>
            <person name="Adams M."/>
            <person name="Sutton G."/>
            <person name="Nelson K."/>
            <person name="Thaden J."/>
            <person name="Fowler V."/>
            <person name="Mccorrison J."/>
            <person name="Sanka R."/>
            <person name="Brinkac L."/>
            <person name="Nierman W."/>
        </authorList>
    </citation>
    <scope>NUCLEOTIDE SEQUENCE [LARGE SCALE GENOMIC DNA]</scope>
    <source>
        <strain evidence="3">GN04363</strain>
    </source>
</reference>
<organism evidence="2 3">
    <name type="scientific">Enterobacter genomosp. O</name>
    <dbReference type="NCBI Taxonomy" id="2364150"/>
    <lineage>
        <taxon>Bacteria</taxon>
        <taxon>Pseudomonadati</taxon>
        <taxon>Pseudomonadota</taxon>
        <taxon>Gammaproteobacteria</taxon>
        <taxon>Enterobacterales</taxon>
        <taxon>Enterobacteriaceae</taxon>
        <taxon>Enterobacter</taxon>
        <taxon>Enterobacter cloacae complex</taxon>
        <taxon>Enterobacter cloacae complex clade O</taxon>
    </lineage>
</organism>
<keyword evidence="1" id="KW-0812">Transmembrane</keyword>
<keyword evidence="1" id="KW-0472">Membrane</keyword>
<keyword evidence="3" id="KW-1185">Reference proteome</keyword>
<evidence type="ECO:0000313" key="3">
    <source>
        <dbReference type="Proteomes" id="UP000064715"/>
    </source>
</evidence>
<dbReference type="OrthoDB" id="6613237at2"/>
<protein>
    <submittedName>
        <fullName evidence="2">Uncharacterized protein</fullName>
    </submittedName>
</protein>
<dbReference type="EMBL" id="LRCR01000010">
    <property type="protein sequence ID" value="KUQ84767.1"/>
    <property type="molecule type" value="Genomic_DNA"/>
</dbReference>
<proteinExistence type="predicted"/>
<evidence type="ECO:0000256" key="1">
    <source>
        <dbReference type="SAM" id="Phobius"/>
    </source>
</evidence>
<gene>
    <name evidence="2" type="ORF">AWI28_14870</name>
</gene>
<comment type="caution">
    <text evidence="2">The sequence shown here is derived from an EMBL/GenBank/DDBJ whole genome shotgun (WGS) entry which is preliminary data.</text>
</comment>
<dbReference type="Proteomes" id="UP000064715">
    <property type="component" value="Unassembled WGS sequence"/>
</dbReference>
<accession>A0A0X4EST1</accession>
<sequence>MRDEVRNNNLLRNMRMHIAEWEAGRPTPQGNKYIFFWLATFIVVLVATVSVFRPSLFALCFLIAWFFLSQKIFKRIVPHYNESWAEVFDRMLSEYEPLNLPAWEHLKHQAETEGLTVSIVSSWYQEEVRTVWPEKKPDLKFLHKVTDGNEKIGEE</sequence>
<name>A0A0X4EST1_9ENTR</name>
<dbReference type="AlphaFoldDB" id="A0A0X4EST1"/>
<keyword evidence="1" id="KW-1133">Transmembrane helix</keyword>
<evidence type="ECO:0000313" key="2">
    <source>
        <dbReference type="EMBL" id="KUQ84767.1"/>
    </source>
</evidence>